<dbReference type="InterPro" id="IPR009057">
    <property type="entry name" value="Homeodomain-like_sf"/>
</dbReference>
<dbReference type="PANTHER" id="PTHR47894:SF1">
    <property type="entry name" value="HTH-TYPE TRANSCRIPTIONAL REGULATOR VQSM"/>
    <property type="match status" value="1"/>
</dbReference>
<dbReference type="SUPFAM" id="SSF46689">
    <property type="entry name" value="Homeodomain-like"/>
    <property type="match status" value="1"/>
</dbReference>
<dbReference type="GO" id="GO:0000976">
    <property type="term" value="F:transcription cis-regulatory region binding"/>
    <property type="evidence" value="ECO:0007669"/>
    <property type="project" value="TreeGrafter"/>
</dbReference>
<name>A0A0F9TL20_9ZZZZ</name>
<reference evidence="5" key="1">
    <citation type="journal article" date="2015" name="Nature">
        <title>Complex archaea that bridge the gap between prokaryotes and eukaryotes.</title>
        <authorList>
            <person name="Spang A."/>
            <person name="Saw J.H."/>
            <person name="Jorgensen S.L."/>
            <person name="Zaremba-Niedzwiedzka K."/>
            <person name="Martijn J."/>
            <person name="Lind A.E."/>
            <person name="van Eijk R."/>
            <person name="Schleper C."/>
            <person name="Guy L."/>
            <person name="Ettema T.J."/>
        </authorList>
    </citation>
    <scope>NUCLEOTIDE SEQUENCE</scope>
</reference>
<dbReference type="Pfam" id="PF12625">
    <property type="entry name" value="Arabinose_bd"/>
    <property type="match status" value="1"/>
</dbReference>
<organism evidence="5">
    <name type="scientific">marine sediment metagenome</name>
    <dbReference type="NCBI Taxonomy" id="412755"/>
    <lineage>
        <taxon>unclassified sequences</taxon>
        <taxon>metagenomes</taxon>
        <taxon>ecological metagenomes</taxon>
    </lineage>
</organism>
<dbReference type="GO" id="GO:0003700">
    <property type="term" value="F:DNA-binding transcription factor activity"/>
    <property type="evidence" value="ECO:0007669"/>
    <property type="project" value="InterPro"/>
</dbReference>
<evidence type="ECO:0000256" key="3">
    <source>
        <dbReference type="ARBA" id="ARBA00023163"/>
    </source>
</evidence>
<dbReference type="PRINTS" id="PR00032">
    <property type="entry name" value="HTHARAC"/>
</dbReference>
<dbReference type="InterPro" id="IPR018060">
    <property type="entry name" value="HTH_AraC"/>
</dbReference>
<dbReference type="PANTHER" id="PTHR47894">
    <property type="entry name" value="HTH-TYPE TRANSCRIPTIONAL REGULATOR GADX"/>
    <property type="match status" value="1"/>
</dbReference>
<dbReference type="PROSITE" id="PS01124">
    <property type="entry name" value="HTH_ARAC_FAMILY_2"/>
    <property type="match status" value="1"/>
</dbReference>
<proteinExistence type="predicted"/>
<comment type="caution">
    <text evidence="5">The sequence shown here is derived from an EMBL/GenBank/DDBJ whole genome shotgun (WGS) entry which is preliminary data.</text>
</comment>
<dbReference type="InterPro" id="IPR020449">
    <property type="entry name" value="Tscrpt_reg_AraC-type_HTH"/>
</dbReference>
<evidence type="ECO:0000313" key="5">
    <source>
        <dbReference type="EMBL" id="KKN81865.1"/>
    </source>
</evidence>
<dbReference type="Pfam" id="PF12833">
    <property type="entry name" value="HTH_18"/>
    <property type="match status" value="1"/>
</dbReference>
<gene>
    <name evidence="5" type="ORF">LCGC14_0315380</name>
</gene>
<dbReference type="SMART" id="SM00342">
    <property type="entry name" value="HTH_ARAC"/>
    <property type="match status" value="1"/>
</dbReference>
<accession>A0A0F9TL20</accession>
<feature type="domain" description="HTH araC/xylS-type" evidence="4">
    <location>
        <begin position="232"/>
        <end position="330"/>
    </location>
</feature>
<protein>
    <recommendedName>
        <fullName evidence="4">HTH araC/xylS-type domain-containing protein</fullName>
    </recommendedName>
</protein>
<keyword evidence="2" id="KW-0238">DNA-binding</keyword>
<sequence>MATPLRVTGAWVQLLTDWLDERQLAAPQLRLLLDSRAPADLVPMPLWQSVLAQAVALQPEQPAPALQIGAQIQPRHVGVLGYLLLACSNLAEGMAAYQRYERLFYGDDLVQMSSSATDVTLAWPAQASTGELADSVAIAALLSLLRRLLDTPPVPLRVCFVFPEPPDEKVVVAYHDFFACPVHFSVDSTQVVFPTSVLTLPLPRSDPSVRRLLDRQAQAALLALPESDAFARALQQCMLRLLPEGALNLSQVAEELHVSVRSLQRRLDARGQNWRQLLDRLRQQLAQQYLADPALLLSDIALLLGFSEQSAFNRAFRRWSGETPAKARRRLLLPG</sequence>
<keyword evidence="3" id="KW-0804">Transcription</keyword>
<dbReference type="GO" id="GO:0005829">
    <property type="term" value="C:cytosol"/>
    <property type="evidence" value="ECO:0007669"/>
    <property type="project" value="TreeGrafter"/>
</dbReference>
<dbReference type="EMBL" id="LAZR01000209">
    <property type="protein sequence ID" value="KKN81865.1"/>
    <property type="molecule type" value="Genomic_DNA"/>
</dbReference>
<dbReference type="AlphaFoldDB" id="A0A0F9TL20"/>
<evidence type="ECO:0000256" key="1">
    <source>
        <dbReference type="ARBA" id="ARBA00023015"/>
    </source>
</evidence>
<keyword evidence="1" id="KW-0805">Transcription regulation</keyword>
<dbReference type="Gene3D" id="1.10.10.60">
    <property type="entry name" value="Homeodomain-like"/>
    <property type="match status" value="1"/>
</dbReference>
<evidence type="ECO:0000259" key="4">
    <source>
        <dbReference type="PROSITE" id="PS01124"/>
    </source>
</evidence>
<evidence type="ECO:0000256" key="2">
    <source>
        <dbReference type="ARBA" id="ARBA00023125"/>
    </source>
</evidence>
<dbReference type="InterPro" id="IPR032687">
    <property type="entry name" value="AraC-type_N"/>
</dbReference>